<organism evidence="6">
    <name type="scientific">Aplanochytrium stocchinoi</name>
    <dbReference type="NCBI Taxonomy" id="215587"/>
    <lineage>
        <taxon>Eukaryota</taxon>
        <taxon>Sar</taxon>
        <taxon>Stramenopiles</taxon>
        <taxon>Bigyra</taxon>
        <taxon>Labyrinthulomycetes</taxon>
        <taxon>Thraustochytrida</taxon>
        <taxon>Thraustochytriidae</taxon>
        <taxon>Aplanochytrium</taxon>
    </lineage>
</organism>
<name>A0A7S3PQS6_9STRA</name>
<dbReference type="SUPFAM" id="SSF50978">
    <property type="entry name" value="WD40 repeat-like"/>
    <property type="match status" value="1"/>
</dbReference>
<feature type="repeat" description="WD" evidence="3">
    <location>
        <begin position="509"/>
        <end position="538"/>
    </location>
</feature>
<feature type="coiled-coil region" evidence="4">
    <location>
        <begin position="51"/>
        <end position="235"/>
    </location>
</feature>
<dbReference type="CDD" id="cd00200">
    <property type="entry name" value="WD40"/>
    <property type="match status" value="1"/>
</dbReference>
<dbReference type="InterPro" id="IPR045160">
    <property type="entry name" value="ATG16"/>
</dbReference>
<evidence type="ECO:0000259" key="5">
    <source>
        <dbReference type="Pfam" id="PF08614"/>
    </source>
</evidence>
<dbReference type="PANTHER" id="PTHR19878:SF8">
    <property type="entry name" value="AUTOPHAGY-RELATED 16, ISOFORM F"/>
    <property type="match status" value="1"/>
</dbReference>
<keyword evidence="2" id="KW-0677">Repeat</keyword>
<dbReference type="GO" id="GO:0000045">
    <property type="term" value="P:autophagosome assembly"/>
    <property type="evidence" value="ECO:0007669"/>
    <property type="project" value="InterPro"/>
</dbReference>
<gene>
    <name evidence="6" type="ORF">ASTO00021_LOCUS17319</name>
</gene>
<dbReference type="InterPro" id="IPR001680">
    <property type="entry name" value="WD40_rpt"/>
</dbReference>
<evidence type="ECO:0000313" key="6">
    <source>
        <dbReference type="EMBL" id="CAE0447347.1"/>
    </source>
</evidence>
<dbReference type="SMART" id="SM00320">
    <property type="entry name" value="WD40"/>
    <property type="match status" value="7"/>
</dbReference>
<dbReference type="AlphaFoldDB" id="A0A7S3PQS6"/>
<dbReference type="Pfam" id="PF08614">
    <property type="entry name" value="ATG16"/>
    <property type="match status" value="1"/>
</dbReference>
<dbReference type="InterPro" id="IPR015943">
    <property type="entry name" value="WD40/YVTN_repeat-like_dom_sf"/>
</dbReference>
<dbReference type="PROSITE" id="PS50082">
    <property type="entry name" value="WD_REPEATS_2"/>
    <property type="match status" value="6"/>
</dbReference>
<accession>A0A7S3PQS6</accession>
<evidence type="ECO:0000256" key="3">
    <source>
        <dbReference type="PROSITE-ProRule" id="PRU00221"/>
    </source>
</evidence>
<evidence type="ECO:0000256" key="1">
    <source>
        <dbReference type="ARBA" id="ARBA00022574"/>
    </source>
</evidence>
<evidence type="ECO:0000256" key="4">
    <source>
        <dbReference type="SAM" id="Coils"/>
    </source>
</evidence>
<sequence>MAAVSISTTANLNQLQGWEVSVLKQLEERNRKQTSVFSELVQSHLSVWKQARALEVQNRELDKQLVIARHENSLSASGSGNDKTYQRQARKISELEHQVSKLRDELATKYKGEANSANSQLELSSAHMSLQKEHENTQAMMNEAREEVQTLRQTIHTLQTTDQEKDKMVDVLRNEIGGLQAMLNRSEEKVMKLMNENNAILERVKDEKMRLMDEMNRMTELNAEMQLKMLAMKNEPNKYPPTLAQAVEGTPPGKTGRVLFGRAAVGANVPSEPMHVFKAHDTEIPSLCFNEEGTKLATGGADGNVRLWSLSTKSCNSVLRSSSSSGGVATNAILNVDIRNKFILGCGSDRSCRIWSLETERLLHKFTGHSGKIYTGKFSPDCKIVATGSTDRKVMIWDLESGHRLRSLSCGSTCNSLDINEDGTLLVTGHQDNRIRLWDLRANVQQIKVVQVHTGQVTSTSFSSDGHSILTNSMDNSLCVFNDINTMVASHYLKHNEFRTRSVWSRSCFSPTAKYAAAGSIDGAVYIWDVMAEKVEKVLRSHTSTVTGMAWSKPGNRLATCDQTGFVVMWK</sequence>
<dbReference type="Pfam" id="PF00400">
    <property type="entry name" value="WD40"/>
    <property type="match status" value="6"/>
</dbReference>
<dbReference type="PROSITE" id="PS00678">
    <property type="entry name" value="WD_REPEATS_1"/>
    <property type="match status" value="2"/>
</dbReference>
<reference evidence="6" key="1">
    <citation type="submission" date="2021-01" db="EMBL/GenBank/DDBJ databases">
        <authorList>
            <person name="Corre E."/>
            <person name="Pelletier E."/>
            <person name="Niang G."/>
            <person name="Scheremetjew M."/>
            <person name="Finn R."/>
            <person name="Kale V."/>
            <person name="Holt S."/>
            <person name="Cochrane G."/>
            <person name="Meng A."/>
            <person name="Brown T."/>
            <person name="Cohen L."/>
        </authorList>
    </citation>
    <scope>NUCLEOTIDE SEQUENCE</scope>
    <source>
        <strain evidence="6">GSBS06</strain>
    </source>
</reference>
<dbReference type="InterPro" id="IPR020472">
    <property type="entry name" value="WD40_PAC1"/>
</dbReference>
<dbReference type="Gene3D" id="2.130.10.10">
    <property type="entry name" value="YVTN repeat-like/Quinoprotein amine dehydrogenase"/>
    <property type="match status" value="3"/>
</dbReference>
<evidence type="ECO:0000256" key="2">
    <source>
        <dbReference type="ARBA" id="ARBA00022737"/>
    </source>
</evidence>
<dbReference type="PANTHER" id="PTHR19878">
    <property type="entry name" value="AUTOPHAGY PROTEIN 16-LIKE"/>
    <property type="match status" value="1"/>
</dbReference>
<dbReference type="PROSITE" id="PS50294">
    <property type="entry name" value="WD_REPEATS_REGION"/>
    <property type="match status" value="4"/>
</dbReference>
<proteinExistence type="predicted"/>
<dbReference type="InterPro" id="IPR036322">
    <property type="entry name" value="WD40_repeat_dom_sf"/>
</dbReference>
<feature type="repeat" description="WD" evidence="3">
    <location>
        <begin position="539"/>
        <end position="571"/>
    </location>
</feature>
<protein>
    <recommendedName>
        <fullName evidence="5">Autophagy-related protein 16 domain-containing protein</fullName>
    </recommendedName>
</protein>
<dbReference type="EMBL" id="HBIN01022558">
    <property type="protein sequence ID" value="CAE0447347.1"/>
    <property type="molecule type" value="Transcribed_RNA"/>
</dbReference>
<dbReference type="PRINTS" id="PR00320">
    <property type="entry name" value="GPROTEINBRPT"/>
</dbReference>
<feature type="domain" description="Autophagy-related protein 16" evidence="5">
    <location>
        <begin position="22"/>
        <end position="216"/>
    </location>
</feature>
<keyword evidence="4" id="KW-0175">Coiled coil</keyword>
<feature type="repeat" description="WD" evidence="3">
    <location>
        <begin position="450"/>
        <end position="482"/>
    </location>
</feature>
<feature type="repeat" description="WD" evidence="3">
    <location>
        <begin position="416"/>
        <end position="441"/>
    </location>
</feature>
<feature type="repeat" description="WD" evidence="3">
    <location>
        <begin position="277"/>
        <end position="318"/>
    </location>
</feature>
<keyword evidence="1 3" id="KW-0853">WD repeat</keyword>
<dbReference type="InterPro" id="IPR019775">
    <property type="entry name" value="WD40_repeat_CS"/>
</dbReference>
<feature type="repeat" description="WD" evidence="3">
    <location>
        <begin position="366"/>
        <end position="407"/>
    </location>
</feature>
<dbReference type="InterPro" id="IPR013923">
    <property type="entry name" value="Autophagy-rel_prot_16_dom"/>
</dbReference>